<evidence type="ECO:0000313" key="2">
    <source>
        <dbReference type="WBParaSite" id="PS1159_v2.g19376.t1"/>
    </source>
</evidence>
<organism evidence="1 2">
    <name type="scientific">Panagrolaimus sp. PS1159</name>
    <dbReference type="NCBI Taxonomy" id="55785"/>
    <lineage>
        <taxon>Eukaryota</taxon>
        <taxon>Metazoa</taxon>
        <taxon>Ecdysozoa</taxon>
        <taxon>Nematoda</taxon>
        <taxon>Chromadorea</taxon>
        <taxon>Rhabditida</taxon>
        <taxon>Tylenchina</taxon>
        <taxon>Panagrolaimomorpha</taxon>
        <taxon>Panagrolaimoidea</taxon>
        <taxon>Panagrolaimidae</taxon>
        <taxon>Panagrolaimus</taxon>
    </lineage>
</organism>
<dbReference type="WBParaSite" id="PS1159_v2.g19376.t1">
    <property type="protein sequence ID" value="PS1159_v2.g19376.t1"/>
    <property type="gene ID" value="PS1159_v2.g19376"/>
</dbReference>
<name>A0AC35FNH7_9BILA</name>
<reference evidence="2" key="1">
    <citation type="submission" date="2022-11" db="UniProtKB">
        <authorList>
            <consortium name="WormBaseParasite"/>
        </authorList>
    </citation>
    <scope>IDENTIFICATION</scope>
</reference>
<sequence>MNRLFGKLHISSLLQSNVILSRGFASTKLPTGVSGSEQFADIGNLWKTVDEISKVKLPKPTPNAYALFTKLNMQHGISGRVQFPVIAEAWKTYPDEEKMKLKDKAAKLRNDAIAEFTKLPKEEQQAEFDEVAKKRADLKKNRRRRAFLKFCRETNRPTRPLNGFMLCSKKAAEEWNKMCEDEKKPYLDKYNQLLEIYKVDYEKWYKVYGKNYEALKKVYE</sequence>
<proteinExistence type="predicted"/>
<dbReference type="Proteomes" id="UP000887580">
    <property type="component" value="Unplaced"/>
</dbReference>
<protein>
    <submittedName>
        <fullName evidence="2">HMG box domain-containing protein</fullName>
    </submittedName>
</protein>
<accession>A0AC35FNH7</accession>
<evidence type="ECO:0000313" key="1">
    <source>
        <dbReference type="Proteomes" id="UP000887580"/>
    </source>
</evidence>